<dbReference type="OrthoDB" id="8062037at2759"/>
<sequence>MAQPGTETKASDLAIMVTTIILFAIFIVGLASVCFRWTSRQFNSAQSVNSFTDSDDDSSMSITGTCGLSEAIINSFPTFLYSEVKERRLGIGGAECAVCLCEFEDDETLRLIPICSHVFHSNCVTVWLSDHSTCPLCRVDLFSESGELIPDPVFVESPNAHLCDGVTWTNRNIASRSWSTRLSHCHVSQILFSRSHSTGHSVVQPVDSLDRFMLRLPEEVRRQLTKKTVDNVVLPQARSSRQVYGSRSAGSERSVFSNQRNSYNNNRQLRSMSFSFSDCAWSSSGGKDAVSPSKNLPIDSGERPFQPDDRV</sequence>
<dbReference type="CDD" id="cd16461">
    <property type="entry name" value="RING-H2_EL5-like"/>
    <property type="match status" value="1"/>
</dbReference>
<evidence type="ECO:0000256" key="9">
    <source>
        <dbReference type="ARBA" id="ARBA00022786"/>
    </source>
</evidence>
<evidence type="ECO:0000256" key="7">
    <source>
        <dbReference type="ARBA" id="ARBA00022723"/>
    </source>
</evidence>
<dbReference type="FunFam" id="3.30.40.10:FF:000187">
    <property type="entry name" value="E3 ubiquitin-protein ligase ATL6"/>
    <property type="match status" value="1"/>
</dbReference>
<comment type="subcellular location">
    <subcellularLocation>
        <location evidence="2">Membrane</location>
        <topology evidence="2">Single-pass membrane protein</topology>
    </subcellularLocation>
</comment>
<evidence type="ECO:0000259" key="17">
    <source>
        <dbReference type="PROSITE" id="PS50089"/>
    </source>
</evidence>
<comment type="catalytic activity">
    <reaction evidence="1">
        <text>S-ubiquitinyl-[E2 ubiquitin-conjugating enzyme]-L-cysteine + [acceptor protein]-L-lysine = [E2 ubiquitin-conjugating enzyme]-L-cysteine + N(6)-ubiquitinyl-[acceptor protein]-L-lysine.</text>
        <dbReference type="EC" id="2.3.2.27"/>
    </reaction>
</comment>
<dbReference type="InterPro" id="IPR001841">
    <property type="entry name" value="Znf_RING"/>
</dbReference>
<evidence type="ECO:0000256" key="16">
    <source>
        <dbReference type="SAM" id="Phobius"/>
    </source>
</evidence>
<keyword evidence="12 16" id="KW-0472">Membrane</keyword>
<gene>
    <name evidence="18" type="ORF">CARUB_v10025254mg</name>
</gene>
<dbReference type="Pfam" id="PF13639">
    <property type="entry name" value="zf-RING_2"/>
    <property type="match status" value="1"/>
</dbReference>
<dbReference type="SMART" id="SM00184">
    <property type="entry name" value="RING"/>
    <property type="match status" value="1"/>
</dbReference>
<feature type="domain" description="RING-type" evidence="17">
    <location>
        <begin position="96"/>
        <end position="138"/>
    </location>
</feature>
<keyword evidence="5" id="KW-0808">Transferase</keyword>
<feature type="transmembrane region" description="Helical" evidence="16">
    <location>
        <begin position="13"/>
        <end position="35"/>
    </location>
</feature>
<evidence type="ECO:0000256" key="14">
    <source>
        <dbReference type="PROSITE-ProRule" id="PRU00175"/>
    </source>
</evidence>
<evidence type="ECO:0000256" key="2">
    <source>
        <dbReference type="ARBA" id="ARBA00004167"/>
    </source>
</evidence>
<feature type="compositionally biased region" description="Polar residues" evidence="15">
    <location>
        <begin position="240"/>
        <end position="256"/>
    </location>
</feature>
<dbReference type="Proteomes" id="UP000029121">
    <property type="component" value="Unassembled WGS sequence"/>
</dbReference>
<feature type="region of interest" description="Disordered" evidence="15">
    <location>
        <begin position="240"/>
        <end position="260"/>
    </location>
</feature>
<keyword evidence="7" id="KW-0479">Metal-binding</keyword>
<name>R0G1C1_9BRAS</name>
<dbReference type="PROSITE" id="PS50089">
    <property type="entry name" value="ZF_RING_2"/>
    <property type="match status" value="1"/>
</dbReference>
<keyword evidence="11 16" id="KW-1133">Transmembrane helix</keyword>
<reference evidence="19" key="1">
    <citation type="journal article" date="2013" name="Nat. Genet.">
        <title>The Capsella rubella genome and the genomic consequences of rapid mating system evolution.</title>
        <authorList>
            <person name="Slotte T."/>
            <person name="Hazzouri K.M."/>
            <person name="Agren J.A."/>
            <person name="Koenig D."/>
            <person name="Maumus F."/>
            <person name="Guo Y.L."/>
            <person name="Steige K."/>
            <person name="Platts A.E."/>
            <person name="Escobar J.S."/>
            <person name="Newman L.K."/>
            <person name="Wang W."/>
            <person name="Mandakova T."/>
            <person name="Vello E."/>
            <person name="Smith L.M."/>
            <person name="Henz S.R."/>
            <person name="Steffen J."/>
            <person name="Takuno S."/>
            <person name="Brandvain Y."/>
            <person name="Coop G."/>
            <person name="Andolfatto P."/>
            <person name="Hu T.T."/>
            <person name="Blanchette M."/>
            <person name="Clark R.M."/>
            <person name="Quesneville H."/>
            <person name="Nordborg M."/>
            <person name="Gaut B.S."/>
            <person name="Lysak M.A."/>
            <person name="Jenkins J."/>
            <person name="Grimwood J."/>
            <person name="Chapman J."/>
            <person name="Prochnik S."/>
            <person name="Shu S."/>
            <person name="Rokhsar D."/>
            <person name="Schmutz J."/>
            <person name="Weigel D."/>
            <person name="Wright S.I."/>
        </authorList>
    </citation>
    <scope>NUCLEOTIDE SEQUENCE [LARGE SCALE GENOMIC DNA]</scope>
    <source>
        <strain evidence="19">cv. Monte Gargano</strain>
    </source>
</reference>
<organism evidence="18 19">
    <name type="scientific">Capsella rubella</name>
    <dbReference type="NCBI Taxonomy" id="81985"/>
    <lineage>
        <taxon>Eukaryota</taxon>
        <taxon>Viridiplantae</taxon>
        <taxon>Streptophyta</taxon>
        <taxon>Embryophyta</taxon>
        <taxon>Tracheophyta</taxon>
        <taxon>Spermatophyta</taxon>
        <taxon>Magnoliopsida</taxon>
        <taxon>eudicotyledons</taxon>
        <taxon>Gunneridae</taxon>
        <taxon>Pentapetalae</taxon>
        <taxon>rosids</taxon>
        <taxon>malvids</taxon>
        <taxon>Brassicales</taxon>
        <taxon>Brassicaceae</taxon>
        <taxon>Camelineae</taxon>
        <taxon>Capsella</taxon>
    </lineage>
</organism>
<protein>
    <recommendedName>
        <fullName evidence="4">RING-type E3 ubiquitin transferase</fullName>
        <ecNumber evidence="4">2.3.2.27</ecNumber>
    </recommendedName>
</protein>
<keyword evidence="19" id="KW-1185">Reference proteome</keyword>
<keyword evidence="9" id="KW-0833">Ubl conjugation pathway</keyword>
<evidence type="ECO:0000256" key="3">
    <source>
        <dbReference type="ARBA" id="ARBA00004906"/>
    </source>
</evidence>
<dbReference type="EMBL" id="KB870808">
    <property type="protein sequence ID" value="EOA29001.1"/>
    <property type="molecule type" value="Genomic_DNA"/>
</dbReference>
<evidence type="ECO:0000256" key="1">
    <source>
        <dbReference type="ARBA" id="ARBA00000900"/>
    </source>
</evidence>
<feature type="region of interest" description="Disordered" evidence="15">
    <location>
        <begin position="278"/>
        <end position="311"/>
    </location>
</feature>
<dbReference type="InterPro" id="IPR044600">
    <property type="entry name" value="ATL1/ATL16-like"/>
</dbReference>
<dbReference type="eggNOG" id="KOG0800">
    <property type="taxonomic scope" value="Eukaryota"/>
</dbReference>
<evidence type="ECO:0000256" key="8">
    <source>
        <dbReference type="ARBA" id="ARBA00022771"/>
    </source>
</evidence>
<dbReference type="SUPFAM" id="SSF57850">
    <property type="entry name" value="RING/U-box"/>
    <property type="match status" value="1"/>
</dbReference>
<dbReference type="GO" id="GO:0016567">
    <property type="term" value="P:protein ubiquitination"/>
    <property type="evidence" value="ECO:0007669"/>
    <property type="project" value="InterPro"/>
</dbReference>
<evidence type="ECO:0000256" key="15">
    <source>
        <dbReference type="SAM" id="MobiDB-lite"/>
    </source>
</evidence>
<dbReference type="PANTHER" id="PTHR46913:SF1">
    <property type="entry name" value="RING-H2 FINGER PROTEIN ATL16"/>
    <property type="match status" value="1"/>
</dbReference>
<comment type="similarity">
    <text evidence="13">Belongs to the RING-type zinc finger family. ATL subfamily.</text>
</comment>
<evidence type="ECO:0000256" key="5">
    <source>
        <dbReference type="ARBA" id="ARBA00022679"/>
    </source>
</evidence>
<keyword evidence="6 16" id="KW-0812">Transmembrane</keyword>
<evidence type="ECO:0000256" key="10">
    <source>
        <dbReference type="ARBA" id="ARBA00022833"/>
    </source>
</evidence>
<evidence type="ECO:0000313" key="18">
    <source>
        <dbReference type="EMBL" id="EOA29001.1"/>
    </source>
</evidence>
<comment type="pathway">
    <text evidence="3">Protein modification; protein ubiquitination.</text>
</comment>
<dbReference type="EC" id="2.3.2.27" evidence="4"/>
<proteinExistence type="inferred from homology"/>
<evidence type="ECO:0000256" key="12">
    <source>
        <dbReference type="ARBA" id="ARBA00023136"/>
    </source>
</evidence>
<keyword evidence="8 14" id="KW-0863">Zinc-finger</keyword>
<dbReference type="AlphaFoldDB" id="R0G1C1"/>
<evidence type="ECO:0000256" key="4">
    <source>
        <dbReference type="ARBA" id="ARBA00012483"/>
    </source>
</evidence>
<evidence type="ECO:0000313" key="19">
    <source>
        <dbReference type="Proteomes" id="UP000029121"/>
    </source>
</evidence>
<feature type="compositionally biased region" description="Basic and acidic residues" evidence="15">
    <location>
        <begin position="300"/>
        <end position="311"/>
    </location>
</feature>
<keyword evidence="10" id="KW-0862">Zinc</keyword>
<dbReference type="Gene3D" id="3.30.40.10">
    <property type="entry name" value="Zinc/RING finger domain, C3HC4 (zinc finger)"/>
    <property type="match status" value="1"/>
</dbReference>
<dbReference type="GO" id="GO:0061630">
    <property type="term" value="F:ubiquitin protein ligase activity"/>
    <property type="evidence" value="ECO:0007669"/>
    <property type="project" value="UniProtKB-EC"/>
</dbReference>
<dbReference type="GO" id="GO:0008270">
    <property type="term" value="F:zinc ion binding"/>
    <property type="evidence" value="ECO:0007669"/>
    <property type="project" value="UniProtKB-KW"/>
</dbReference>
<evidence type="ECO:0000256" key="11">
    <source>
        <dbReference type="ARBA" id="ARBA00022989"/>
    </source>
</evidence>
<dbReference type="GO" id="GO:0016020">
    <property type="term" value="C:membrane"/>
    <property type="evidence" value="ECO:0007669"/>
    <property type="project" value="UniProtKB-SubCell"/>
</dbReference>
<dbReference type="InterPro" id="IPR013083">
    <property type="entry name" value="Znf_RING/FYVE/PHD"/>
</dbReference>
<evidence type="ECO:0000256" key="6">
    <source>
        <dbReference type="ARBA" id="ARBA00022692"/>
    </source>
</evidence>
<accession>R0G1C1</accession>
<evidence type="ECO:0000256" key="13">
    <source>
        <dbReference type="ARBA" id="ARBA00024209"/>
    </source>
</evidence>
<dbReference type="KEGG" id="crb:17890445"/>
<dbReference type="STRING" id="81985.R0G1C1"/>
<dbReference type="PANTHER" id="PTHR46913">
    <property type="entry name" value="RING-H2 FINGER PROTEIN ATL16"/>
    <property type="match status" value="1"/>
</dbReference>